<feature type="transmembrane region" description="Helical" evidence="8">
    <location>
        <begin position="133"/>
        <end position="153"/>
    </location>
</feature>
<evidence type="ECO:0000256" key="1">
    <source>
        <dbReference type="ARBA" id="ARBA00004651"/>
    </source>
</evidence>
<dbReference type="PANTHER" id="PTHR32024">
    <property type="entry name" value="TRK SYSTEM POTASSIUM UPTAKE PROTEIN TRKG-RELATED"/>
    <property type="match status" value="1"/>
</dbReference>
<proteinExistence type="predicted"/>
<protein>
    <submittedName>
        <fullName evidence="9">Trk system potassium uptake protein TrkH</fullName>
    </submittedName>
</protein>
<name>A0A840WMA4_9RHOB</name>
<comment type="subcellular location">
    <subcellularLocation>
        <location evidence="1">Cell membrane</location>
        <topology evidence="1">Multi-pass membrane protein</topology>
    </subcellularLocation>
</comment>
<dbReference type="GO" id="GO:0005886">
    <property type="term" value="C:plasma membrane"/>
    <property type="evidence" value="ECO:0007669"/>
    <property type="project" value="UniProtKB-SubCell"/>
</dbReference>
<comment type="caution">
    <text evidence="9">The sequence shown here is derived from an EMBL/GenBank/DDBJ whole genome shotgun (WGS) entry which is preliminary data.</text>
</comment>
<dbReference type="GO" id="GO:0030001">
    <property type="term" value="P:metal ion transport"/>
    <property type="evidence" value="ECO:0007669"/>
    <property type="project" value="UniProtKB-ARBA"/>
</dbReference>
<organism evidence="9 10">
    <name type="scientific">Rubricella aquisinus</name>
    <dbReference type="NCBI Taxonomy" id="2028108"/>
    <lineage>
        <taxon>Bacteria</taxon>
        <taxon>Pseudomonadati</taxon>
        <taxon>Pseudomonadota</taxon>
        <taxon>Alphaproteobacteria</taxon>
        <taxon>Rhodobacterales</taxon>
        <taxon>Paracoccaceae</taxon>
        <taxon>Rubricella</taxon>
    </lineage>
</organism>
<keyword evidence="5 8" id="KW-1133">Transmembrane helix</keyword>
<evidence type="ECO:0000256" key="6">
    <source>
        <dbReference type="ARBA" id="ARBA00023065"/>
    </source>
</evidence>
<feature type="transmembrane region" description="Helical" evidence="8">
    <location>
        <begin position="7"/>
        <end position="27"/>
    </location>
</feature>
<dbReference type="InterPro" id="IPR003445">
    <property type="entry name" value="Cat_transpt"/>
</dbReference>
<evidence type="ECO:0000256" key="4">
    <source>
        <dbReference type="ARBA" id="ARBA00022692"/>
    </source>
</evidence>
<keyword evidence="4 8" id="KW-0812">Transmembrane</keyword>
<feature type="transmembrane region" description="Helical" evidence="8">
    <location>
        <begin position="352"/>
        <end position="380"/>
    </location>
</feature>
<evidence type="ECO:0000256" key="3">
    <source>
        <dbReference type="ARBA" id="ARBA00022475"/>
    </source>
</evidence>
<evidence type="ECO:0000256" key="5">
    <source>
        <dbReference type="ARBA" id="ARBA00022989"/>
    </source>
</evidence>
<evidence type="ECO:0000313" key="9">
    <source>
        <dbReference type="EMBL" id="MBB5514792.1"/>
    </source>
</evidence>
<dbReference type="EMBL" id="JACIJS010000002">
    <property type="protein sequence ID" value="MBB5514792.1"/>
    <property type="molecule type" value="Genomic_DNA"/>
</dbReference>
<dbReference type="Pfam" id="PF02386">
    <property type="entry name" value="TrkH"/>
    <property type="match status" value="1"/>
</dbReference>
<dbReference type="AlphaFoldDB" id="A0A840WMA4"/>
<keyword evidence="2" id="KW-0813">Transport</keyword>
<evidence type="ECO:0000313" key="10">
    <source>
        <dbReference type="Proteomes" id="UP000553766"/>
    </source>
</evidence>
<keyword evidence="6" id="KW-0406">Ion transport</keyword>
<sequence>MLPWRRFPFFVYVIAVSGAAMFVPTFYGASVGDFASARLFLYCGVLILFSAVLIGLSLANRHVRGHARSHLLAIVATFVVLPAILCIPIVVRLPALSFLGGYFEMVSSLTTTGATVFSNPNVIPETIHLWRGMIGWMGGYLIVLAALAIMAPLDIGGFEIRSAIHGAQAGGANSGQRLLQGGDRLLRTARQLTPIYGGLTALLFLMLLFAGQDGFSAALTAMAVISTSGITHMSGPISGDSGMLVEMVIAVFLICAASGFVFDASRRRNPREVRRDVELRMLLSILMIVPGFLFIRHFIGAIEVEALGGFSQAFEAAWGLMFTVLSFLTTMGGQSAFWDTAQAWSGLETPGLLFMALAAMGGGVASTAGGIKLLRVYALYKHGIREMERLTLPNSVAGAGQAQRRIRREGAFIAWVFLMLFLLSIAVSMLALALTGIDMVTAMQLAVVSLSNTGPGVTLIMETPVLFGSLSSEAQLILCATMILGRLEALALIALFDPTFWRR</sequence>
<evidence type="ECO:0000256" key="2">
    <source>
        <dbReference type="ARBA" id="ARBA00022448"/>
    </source>
</evidence>
<dbReference type="Proteomes" id="UP000553766">
    <property type="component" value="Unassembled WGS sequence"/>
</dbReference>
<dbReference type="RefSeq" id="WP_184008760.1">
    <property type="nucleotide sequence ID" value="NZ_JACIJS010000002.1"/>
</dbReference>
<feature type="transmembrane region" description="Helical" evidence="8">
    <location>
        <begin position="474"/>
        <end position="496"/>
    </location>
</feature>
<feature type="transmembrane region" description="Helical" evidence="8">
    <location>
        <begin position="39"/>
        <end position="59"/>
    </location>
</feature>
<accession>A0A840WMA4</accession>
<evidence type="ECO:0000256" key="8">
    <source>
        <dbReference type="SAM" id="Phobius"/>
    </source>
</evidence>
<feature type="transmembrane region" description="Helical" evidence="8">
    <location>
        <begin position="71"/>
        <end position="91"/>
    </location>
</feature>
<dbReference type="PANTHER" id="PTHR32024:SF3">
    <property type="entry name" value="TRK SYSTEM POTASSIUM UPTAKE PROTEIN"/>
    <property type="match status" value="1"/>
</dbReference>
<feature type="transmembrane region" description="Helical" evidence="8">
    <location>
        <begin position="282"/>
        <end position="302"/>
    </location>
</feature>
<reference evidence="9 10" key="1">
    <citation type="submission" date="2020-08" db="EMBL/GenBank/DDBJ databases">
        <title>Genomic Encyclopedia of Type Strains, Phase IV (KMG-IV): sequencing the most valuable type-strain genomes for metagenomic binning, comparative biology and taxonomic classification.</title>
        <authorList>
            <person name="Goeker M."/>
        </authorList>
    </citation>
    <scope>NUCLEOTIDE SEQUENCE [LARGE SCALE GENOMIC DNA]</scope>
    <source>
        <strain evidence="9 10">DSM 103377</strain>
    </source>
</reference>
<feature type="transmembrane region" description="Helical" evidence="8">
    <location>
        <begin position="243"/>
        <end position="262"/>
    </location>
</feature>
<feature type="transmembrane region" description="Helical" evidence="8">
    <location>
        <begin position="412"/>
        <end position="434"/>
    </location>
</feature>
<keyword evidence="10" id="KW-1185">Reference proteome</keyword>
<keyword evidence="3" id="KW-1003">Cell membrane</keyword>
<feature type="transmembrane region" description="Helical" evidence="8">
    <location>
        <begin position="192"/>
        <end position="209"/>
    </location>
</feature>
<gene>
    <name evidence="9" type="ORF">FHS89_000798</name>
</gene>
<evidence type="ECO:0000256" key="7">
    <source>
        <dbReference type="ARBA" id="ARBA00023136"/>
    </source>
</evidence>
<keyword evidence="7 8" id="KW-0472">Membrane</keyword>
<dbReference type="GO" id="GO:0008324">
    <property type="term" value="F:monoatomic cation transmembrane transporter activity"/>
    <property type="evidence" value="ECO:0007669"/>
    <property type="project" value="InterPro"/>
</dbReference>